<sequence length="72" mass="8060">MILPQSDPPSTSTPTVIAVVIMIIVVVLIFLFHCTLVYLGKKEQRKVRPPAPTVVRVEKAWNMPPPQYAAVY</sequence>
<organism evidence="2 3">
    <name type="scientific">Steinernema carpocapsae</name>
    <name type="common">Entomopathogenic nematode</name>
    <dbReference type="NCBI Taxonomy" id="34508"/>
    <lineage>
        <taxon>Eukaryota</taxon>
        <taxon>Metazoa</taxon>
        <taxon>Ecdysozoa</taxon>
        <taxon>Nematoda</taxon>
        <taxon>Chromadorea</taxon>
        <taxon>Rhabditida</taxon>
        <taxon>Tylenchina</taxon>
        <taxon>Panagrolaimomorpha</taxon>
        <taxon>Strongyloidoidea</taxon>
        <taxon>Steinernematidae</taxon>
        <taxon>Steinernema</taxon>
    </lineage>
</organism>
<dbReference type="OrthoDB" id="10415537at2759"/>
<evidence type="ECO:0000313" key="2">
    <source>
        <dbReference type="EMBL" id="TKR62224.1"/>
    </source>
</evidence>
<dbReference type="Proteomes" id="UP000298663">
    <property type="component" value="Unassembled WGS sequence"/>
</dbReference>
<keyword evidence="3" id="KW-1185">Reference proteome</keyword>
<comment type="caution">
    <text evidence="2">The sequence shown here is derived from an EMBL/GenBank/DDBJ whole genome shotgun (WGS) entry which is preliminary data.</text>
</comment>
<keyword evidence="1" id="KW-0472">Membrane</keyword>
<reference evidence="2 3" key="2">
    <citation type="journal article" date="2019" name="G3 (Bethesda)">
        <title>Hybrid Assembly of the Genome of the Entomopathogenic Nematode Steinernema carpocapsae Identifies the X-Chromosome.</title>
        <authorList>
            <person name="Serra L."/>
            <person name="Macchietto M."/>
            <person name="Macias-Munoz A."/>
            <person name="McGill C.J."/>
            <person name="Rodriguez I.M."/>
            <person name="Rodriguez B."/>
            <person name="Murad R."/>
            <person name="Mortazavi A."/>
        </authorList>
    </citation>
    <scope>NUCLEOTIDE SEQUENCE [LARGE SCALE GENOMIC DNA]</scope>
    <source>
        <strain evidence="2 3">ALL</strain>
    </source>
</reference>
<protein>
    <submittedName>
        <fullName evidence="2">Uncharacterized protein</fullName>
    </submittedName>
</protein>
<accession>A0A4U5M0P6</accession>
<name>A0A4U5M0P6_STECR</name>
<gene>
    <name evidence="2" type="ORF">L596_026213</name>
</gene>
<evidence type="ECO:0000313" key="3">
    <source>
        <dbReference type="Proteomes" id="UP000298663"/>
    </source>
</evidence>
<reference evidence="2 3" key="1">
    <citation type="journal article" date="2015" name="Genome Biol.">
        <title>Comparative genomics of Steinernema reveals deeply conserved gene regulatory networks.</title>
        <authorList>
            <person name="Dillman A.R."/>
            <person name="Macchietto M."/>
            <person name="Porter C.F."/>
            <person name="Rogers A."/>
            <person name="Williams B."/>
            <person name="Antoshechkin I."/>
            <person name="Lee M.M."/>
            <person name="Goodwin Z."/>
            <person name="Lu X."/>
            <person name="Lewis E.E."/>
            <person name="Goodrich-Blair H."/>
            <person name="Stock S.P."/>
            <person name="Adams B.J."/>
            <person name="Sternberg P.W."/>
            <person name="Mortazavi A."/>
        </authorList>
    </citation>
    <scope>NUCLEOTIDE SEQUENCE [LARGE SCALE GENOMIC DNA]</scope>
    <source>
        <strain evidence="2 3">ALL</strain>
    </source>
</reference>
<evidence type="ECO:0000256" key="1">
    <source>
        <dbReference type="SAM" id="Phobius"/>
    </source>
</evidence>
<keyword evidence="1" id="KW-1133">Transmembrane helix</keyword>
<dbReference type="AlphaFoldDB" id="A0A4U5M0P6"/>
<proteinExistence type="predicted"/>
<feature type="transmembrane region" description="Helical" evidence="1">
    <location>
        <begin position="16"/>
        <end position="39"/>
    </location>
</feature>
<dbReference type="EMBL" id="AZBU02000010">
    <property type="protein sequence ID" value="TKR62224.1"/>
    <property type="molecule type" value="Genomic_DNA"/>
</dbReference>
<keyword evidence="1" id="KW-0812">Transmembrane</keyword>